<organism evidence="7 8">
    <name type="scientific">Pseudorhizobium endolithicum</name>
    <dbReference type="NCBI Taxonomy" id="1191678"/>
    <lineage>
        <taxon>Bacteria</taxon>
        <taxon>Pseudomonadati</taxon>
        <taxon>Pseudomonadota</taxon>
        <taxon>Alphaproteobacteria</taxon>
        <taxon>Hyphomicrobiales</taxon>
        <taxon>Rhizobiaceae</taxon>
        <taxon>Rhizobium/Agrobacterium group</taxon>
        <taxon>Pseudorhizobium</taxon>
    </lineage>
</organism>
<dbReference type="PANTHER" id="PTHR30006:SF3">
    <property type="entry name" value="THIAMINE-BINDING PERIPLASMIC PROTEIN"/>
    <property type="match status" value="1"/>
</dbReference>
<evidence type="ECO:0000256" key="3">
    <source>
        <dbReference type="ARBA" id="ARBA00022448"/>
    </source>
</evidence>
<comment type="caution">
    <text evidence="7">The sequence shown here is derived from an EMBL/GenBank/DDBJ whole genome shotgun (WGS) entry which is preliminary data.</text>
</comment>
<dbReference type="InterPro" id="IPR006059">
    <property type="entry name" value="SBP"/>
</dbReference>
<dbReference type="PANTHER" id="PTHR30006">
    <property type="entry name" value="THIAMINE-BINDING PERIPLASMIC PROTEIN-RELATED"/>
    <property type="match status" value="1"/>
</dbReference>
<accession>A0ABM8PMA7</accession>
<evidence type="ECO:0000256" key="4">
    <source>
        <dbReference type="ARBA" id="ARBA00022729"/>
    </source>
</evidence>
<dbReference type="SUPFAM" id="SSF53850">
    <property type="entry name" value="Periplasmic binding protein-like II"/>
    <property type="match status" value="1"/>
</dbReference>
<dbReference type="Pfam" id="PF13416">
    <property type="entry name" value="SBP_bac_8"/>
    <property type="match status" value="1"/>
</dbReference>
<evidence type="ECO:0000256" key="6">
    <source>
        <dbReference type="SAM" id="SignalP"/>
    </source>
</evidence>
<feature type="signal peptide" evidence="6">
    <location>
        <begin position="1"/>
        <end position="34"/>
    </location>
</feature>
<keyword evidence="3" id="KW-0813">Transport</keyword>
<sequence>MTNKGNGISRRNFIIAGSGLLAAPAVLRATSATAASNQLTFVTWGGTYKDALVEGAIKSFTEQTGVQVTIIDTPDLAKVKAQVSTGNVQWDVFDAPSAIGTGGAAEGYWDDFDDGLFDLNDLTLAPSNNLVPFYTYAGGIAYDPKRHPEGSHPTTFAEYFDVEKFPGRRTFRDRPSETLEAALLADGVAPKDLYPLDVDRAFAALDRVKPSVASWVGATPQTVTLLQTGEVDFSYSYAARVRAAQTDNGGLAFSFAQTINASEYLAVLKGAPNRENAMKFVSHMLKPEVQAATMEILAYTPNSKTALPLMSEDARKWLPDMNNPNNVILDDAWWAENFESVTRRFKEWILM</sequence>
<evidence type="ECO:0000313" key="8">
    <source>
        <dbReference type="Proteomes" id="UP000606921"/>
    </source>
</evidence>
<name>A0ABM8PMA7_9HYPH</name>
<keyword evidence="4 6" id="KW-0732">Signal</keyword>
<dbReference type="EMBL" id="CABFWF030000011">
    <property type="protein sequence ID" value="CAD7037682.1"/>
    <property type="molecule type" value="Genomic_DNA"/>
</dbReference>
<evidence type="ECO:0000256" key="2">
    <source>
        <dbReference type="ARBA" id="ARBA00008520"/>
    </source>
</evidence>
<gene>
    <name evidence="7" type="ORF">REJC140_03692</name>
</gene>
<dbReference type="InterPro" id="IPR006311">
    <property type="entry name" value="TAT_signal"/>
</dbReference>
<dbReference type="PROSITE" id="PS51318">
    <property type="entry name" value="TAT"/>
    <property type="match status" value="1"/>
</dbReference>
<feature type="chain" id="PRO_5046772345" evidence="6">
    <location>
        <begin position="35"/>
        <end position="351"/>
    </location>
</feature>
<evidence type="ECO:0000313" key="7">
    <source>
        <dbReference type="EMBL" id="CAD7037682.1"/>
    </source>
</evidence>
<dbReference type="CDD" id="cd13589">
    <property type="entry name" value="PBP2_polyamine_RpCGA009"/>
    <property type="match status" value="1"/>
</dbReference>
<comment type="similarity">
    <text evidence="2">Belongs to the bacterial solute-binding protein 1 family.</text>
</comment>
<protein>
    <submittedName>
        <fullName evidence="7">ABC transporter substrate-binding protein</fullName>
    </submittedName>
</protein>
<dbReference type="Gene3D" id="3.40.190.10">
    <property type="entry name" value="Periplasmic binding protein-like II"/>
    <property type="match status" value="2"/>
</dbReference>
<comment type="subcellular location">
    <subcellularLocation>
        <location evidence="1">Periplasm</location>
    </subcellularLocation>
</comment>
<dbReference type="Proteomes" id="UP000606921">
    <property type="component" value="Unassembled WGS sequence"/>
</dbReference>
<keyword evidence="5" id="KW-0574">Periplasm</keyword>
<reference evidence="7 8" key="1">
    <citation type="submission" date="2020-11" db="EMBL/GenBank/DDBJ databases">
        <authorList>
            <person name="Lassalle F."/>
        </authorList>
    </citation>
    <scope>NUCLEOTIDE SEQUENCE [LARGE SCALE GENOMIC DNA]</scope>
    <source>
        <strain evidence="7 8">JC140</strain>
    </source>
</reference>
<evidence type="ECO:0000256" key="5">
    <source>
        <dbReference type="ARBA" id="ARBA00022764"/>
    </source>
</evidence>
<keyword evidence="8" id="KW-1185">Reference proteome</keyword>
<proteinExistence type="inferred from homology"/>
<evidence type="ECO:0000256" key="1">
    <source>
        <dbReference type="ARBA" id="ARBA00004418"/>
    </source>
</evidence>
<dbReference type="RefSeq" id="WP_142592632.1">
    <property type="nucleotide sequence ID" value="NZ_CABFWF030000011.1"/>
</dbReference>